<accession>A0ABV8JSI7</accession>
<evidence type="ECO:0000256" key="1">
    <source>
        <dbReference type="SAM" id="SignalP"/>
    </source>
</evidence>
<organism evidence="2 3">
    <name type="scientific">Euzebyella saccharophila</name>
    <dbReference type="NCBI Taxonomy" id="679664"/>
    <lineage>
        <taxon>Bacteria</taxon>
        <taxon>Pseudomonadati</taxon>
        <taxon>Bacteroidota</taxon>
        <taxon>Flavobacteriia</taxon>
        <taxon>Flavobacteriales</taxon>
        <taxon>Flavobacteriaceae</taxon>
        <taxon>Euzebyella</taxon>
    </lineage>
</organism>
<dbReference type="EMBL" id="JBHSAW010000025">
    <property type="protein sequence ID" value="MFC4097877.1"/>
    <property type="molecule type" value="Genomic_DNA"/>
</dbReference>
<dbReference type="RefSeq" id="WP_380081247.1">
    <property type="nucleotide sequence ID" value="NZ_JACYFJ010000005.1"/>
</dbReference>
<proteinExistence type="predicted"/>
<evidence type="ECO:0000313" key="2">
    <source>
        <dbReference type="EMBL" id="MFC4097877.1"/>
    </source>
</evidence>
<feature type="signal peptide" evidence="1">
    <location>
        <begin position="1"/>
        <end position="27"/>
    </location>
</feature>
<gene>
    <name evidence="2" type="ORF">ACFOUT_18480</name>
</gene>
<name>A0ABV8JSI7_9FLAO</name>
<dbReference type="Proteomes" id="UP001595814">
    <property type="component" value="Unassembled WGS sequence"/>
</dbReference>
<sequence length="439" mass="49493">MQLRTFSIMLKNGLGFCFFMASSLLTAQDDNSYKKRVLETSEIDFLTSYYTQDGENAAVTGGTGTEELTDATGTVIVSIPMNDDDVLTVDAGISAYTSASSSNVNPFDSNSDADAFNASTGASQSDVWVNFTGTYSHSSDDRNKIWTGKLSVSSEYDYFSFGFGGSYTRLFNEKNTEVSLSTNIFLDQWKLIYPIELRPFAEGGIGEFRRSEITGNSNYNPTFTDLENSNRNSYALGFTLSQILHKKLQGLISVDVVQQQGLLSTPFQRVYFDDVPDAFVEGFHLADDIERLPDNRIKWALGTRLHWFLNASLSLRTYYRFYTDDWGITSHTASAELPIKLTDKFTIYPSYRYYGQQAADYFNGYDQHISTQDYYTSDFDLSEYVAQQLGFGITYTDIFTNLKISKIGLKSVDVKVYKYDRNTSFNSWIALGGFNFVVD</sequence>
<evidence type="ECO:0000313" key="3">
    <source>
        <dbReference type="Proteomes" id="UP001595814"/>
    </source>
</evidence>
<comment type="caution">
    <text evidence="2">The sequence shown here is derived from an EMBL/GenBank/DDBJ whole genome shotgun (WGS) entry which is preliminary data.</text>
</comment>
<keyword evidence="1" id="KW-0732">Signal</keyword>
<protein>
    <submittedName>
        <fullName evidence="2">DUF3570 domain-containing protein</fullName>
    </submittedName>
</protein>
<reference evidence="3" key="1">
    <citation type="journal article" date="2019" name="Int. J. Syst. Evol. Microbiol.">
        <title>The Global Catalogue of Microorganisms (GCM) 10K type strain sequencing project: providing services to taxonomists for standard genome sequencing and annotation.</title>
        <authorList>
            <consortium name="The Broad Institute Genomics Platform"/>
            <consortium name="The Broad Institute Genome Sequencing Center for Infectious Disease"/>
            <person name="Wu L."/>
            <person name="Ma J."/>
        </authorList>
    </citation>
    <scope>NUCLEOTIDE SEQUENCE [LARGE SCALE GENOMIC DNA]</scope>
    <source>
        <strain evidence="3">CECT 7477</strain>
    </source>
</reference>
<dbReference type="Pfam" id="PF12094">
    <property type="entry name" value="DUF3570"/>
    <property type="match status" value="1"/>
</dbReference>
<keyword evidence="3" id="KW-1185">Reference proteome</keyword>
<dbReference type="InterPro" id="IPR021953">
    <property type="entry name" value="DUF3570"/>
</dbReference>
<feature type="chain" id="PRO_5047028152" evidence="1">
    <location>
        <begin position="28"/>
        <end position="439"/>
    </location>
</feature>